<feature type="domain" description="AB hydrolase-1" evidence="1">
    <location>
        <begin position="21"/>
        <end position="249"/>
    </location>
</feature>
<organism evidence="2 3">
    <name type="scientific">Methanobacterium bryantii</name>
    <dbReference type="NCBI Taxonomy" id="2161"/>
    <lineage>
        <taxon>Archaea</taxon>
        <taxon>Methanobacteriati</taxon>
        <taxon>Methanobacteriota</taxon>
        <taxon>Methanomada group</taxon>
        <taxon>Methanobacteria</taxon>
        <taxon>Methanobacteriales</taxon>
        <taxon>Methanobacteriaceae</taxon>
        <taxon>Methanobacterium</taxon>
    </lineage>
</organism>
<dbReference type="InterPro" id="IPR000073">
    <property type="entry name" value="AB_hydrolase_1"/>
</dbReference>
<dbReference type="PRINTS" id="PR00111">
    <property type="entry name" value="ABHYDROLASE"/>
</dbReference>
<gene>
    <name evidence="2" type="ORF">ASJ80_11935</name>
</gene>
<dbReference type="OrthoDB" id="71142at2157"/>
<dbReference type="InterPro" id="IPR050471">
    <property type="entry name" value="AB_hydrolase"/>
</dbReference>
<evidence type="ECO:0000313" key="3">
    <source>
        <dbReference type="Proteomes" id="UP000217784"/>
    </source>
</evidence>
<protein>
    <recommendedName>
        <fullName evidence="1">AB hydrolase-1 domain-containing protein</fullName>
    </recommendedName>
</protein>
<accession>A0A2A2H6R0</accession>
<evidence type="ECO:0000259" key="1">
    <source>
        <dbReference type="Pfam" id="PF00561"/>
    </source>
</evidence>
<dbReference type="SUPFAM" id="SSF53474">
    <property type="entry name" value="alpha/beta-Hydrolases"/>
    <property type="match status" value="1"/>
</dbReference>
<dbReference type="PANTHER" id="PTHR43433">
    <property type="entry name" value="HYDROLASE, ALPHA/BETA FOLD FAMILY PROTEIN"/>
    <property type="match status" value="1"/>
</dbReference>
<comment type="caution">
    <text evidence="2">The sequence shown here is derived from an EMBL/GenBank/DDBJ whole genome shotgun (WGS) entry which is preliminary data.</text>
</comment>
<dbReference type="Proteomes" id="UP000217784">
    <property type="component" value="Unassembled WGS sequence"/>
</dbReference>
<keyword evidence="3" id="KW-1185">Reference proteome</keyword>
<dbReference type="Pfam" id="PF00561">
    <property type="entry name" value="Abhydrolase_1"/>
    <property type="match status" value="1"/>
</dbReference>
<name>A0A2A2H6R0_METBR</name>
<dbReference type="PANTHER" id="PTHR43433:SF5">
    <property type="entry name" value="AB HYDROLASE-1 DOMAIN-CONTAINING PROTEIN"/>
    <property type="match status" value="1"/>
</dbReference>
<sequence>MSMVKVNDINMYYEIHGEGEPLILISGNGAESSQWKDMIPAFSKGYKVVPFDNRGAGRTDRPYIEYSMDMMTEDVIGLMDVLGIERAHILGASMGGMIAQNIAYLYPDRVKSLILVVTSMKNSHRVNYACKQAIKRVMDGSDPDALAEYSAVWSFPEEVLANPGAVDRIKSAMAHVLNPQTVNTFKRQNDALATFDSSGWISELTAPTLVIAGDGDIIWPQKYSGQELAKALSGSKFVSIPGAHMAYLLSAEAFQNHVVEFLTSVE</sequence>
<dbReference type="AlphaFoldDB" id="A0A2A2H6R0"/>
<dbReference type="InterPro" id="IPR029058">
    <property type="entry name" value="AB_hydrolase_fold"/>
</dbReference>
<dbReference type="RefSeq" id="WP_069584259.1">
    <property type="nucleotide sequence ID" value="NZ_LMVM01000012.1"/>
</dbReference>
<evidence type="ECO:0000313" key="2">
    <source>
        <dbReference type="EMBL" id="PAV05006.1"/>
    </source>
</evidence>
<reference evidence="2 3" key="1">
    <citation type="journal article" date="2017" name="BMC Genomics">
        <title>Genomic analysis of methanogenic archaea reveals a shift towards energy conservation.</title>
        <authorList>
            <person name="Gilmore S.P."/>
            <person name="Henske J.K."/>
            <person name="Sexton J.A."/>
            <person name="Solomon K.V."/>
            <person name="Seppala S."/>
            <person name="Yoo J.I."/>
            <person name="Huyett L.M."/>
            <person name="Pressman A."/>
            <person name="Cogan J.Z."/>
            <person name="Kivenson V."/>
            <person name="Peng X."/>
            <person name="Tan Y."/>
            <person name="Valentine D.L."/>
            <person name="O'Malley M.A."/>
        </authorList>
    </citation>
    <scope>NUCLEOTIDE SEQUENCE [LARGE SCALE GENOMIC DNA]</scope>
    <source>
        <strain evidence="2 3">M.o.H.</strain>
    </source>
</reference>
<dbReference type="Gene3D" id="3.40.50.1820">
    <property type="entry name" value="alpha/beta hydrolase"/>
    <property type="match status" value="1"/>
</dbReference>
<dbReference type="EMBL" id="LMVM01000012">
    <property type="protein sequence ID" value="PAV05006.1"/>
    <property type="molecule type" value="Genomic_DNA"/>
</dbReference>
<proteinExistence type="predicted"/>